<dbReference type="RefSeq" id="WP_041593756.1">
    <property type="nucleotide sequence ID" value="NZ_CP103987.1"/>
</dbReference>
<proteinExistence type="predicted"/>
<accession>A0A449AHY2</accession>
<keyword evidence="1" id="KW-1133">Transmembrane helix</keyword>
<keyword evidence="1" id="KW-0472">Membrane</keyword>
<evidence type="ECO:0008006" key="6">
    <source>
        <dbReference type="Google" id="ProtNLM"/>
    </source>
</evidence>
<dbReference type="AlphaFoldDB" id="A0A449AHY2"/>
<evidence type="ECO:0000256" key="1">
    <source>
        <dbReference type="SAM" id="Phobius"/>
    </source>
</evidence>
<evidence type="ECO:0000313" key="5">
    <source>
        <dbReference type="Proteomes" id="UP001327314"/>
    </source>
</evidence>
<reference evidence="2 4" key="1">
    <citation type="submission" date="2019-01" db="EMBL/GenBank/DDBJ databases">
        <authorList>
            <consortium name="Pathogen Informatics"/>
        </authorList>
    </citation>
    <scope>NUCLEOTIDE SEQUENCE [LARGE SCALE GENOMIC DNA]</scope>
    <source>
        <strain evidence="2 4">NCTC10142</strain>
        <plasmid evidence="4">13</plasmid>
    </source>
</reference>
<name>A0A449AHY2_9BACT</name>
<geneLocation type="plasmid" evidence="2 4">
    <name>13</name>
</geneLocation>
<evidence type="ECO:0000313" key="2">
    <source>
        <dbReference type="EMBL" id="VEU64614.1"/>
    </source>
</evidence>
<feature type="transmembrane region" description="Helical" evidence="1">
    <location>
        <begin position="18"/>
        <end position="38"/>
    </location>
</feature>
<dbReference type="EMBL" id="CP141046">
    <property type="protein sequence ID" value="WQQ20224.1"/>
    <property type="molecule type" value="Genomic_DNA"/>
</dbReference>
<organism evidence="2 4">
    <name type="scientific">Mycoplasmopsis cynos</name>
    <dbReference type="NCBI Taxonomy" id="171284"/>
    <lineage>
        <taxon>Bacteria</taxon>
        <taxon>Bacillati</taxon>
        <taxon>Mycoplasmatota</taxon>
        <taxon>Mycoplasmoidales</taxon>
        <taxon>Metamycoplasmataceae</taxon>
        <taxon>Mycoplasmopsis</taxon>
    </lineage>
</organism>
<keyword evidence="1" id="KW-0812">Transmembrane</keyword>
<dbReference type="Proteomes" id="UP000289506">
    <property type="component" value="Plasmid 13"/>
</dbReference>
<reference evidence="3 5" key="2">
    <citation type="submission" date="2023-12" db="EMBL/GenBank/DDBJ databases">
        <title>Hybrid Genome Assemblies of Mycoplasma cynos and Mycoplasma felis isolated from Dogs and Cats with Infectious Respiratory Disease.</title>
        <authorList>
            <person name="Framst I."/>
            <person name="Cai H."/>
            <person name="Ramesh P."/>
            <person name="Maboni G."/>
        </authorList>
    </citation>
    <scope>NUCLEOTIDE SEQUENCE [LARGE SCALE GENOMIC DNA]</scope>
    <source>
        <strain evidence="3 5">30510</strain>
    </source>
</reference>
<evidence type="ECO:0000313" key="3">
    <source>
        <dbReference type="EMBL" id="WQQ20224.1"/>
    </source>
</evidence>
<keyword evidence="2" id="KW-0614">Plasmid</keyword>
<feature type="transmembrane region" description="Helical" evidence="1">
    <location>
        <begin position="128"/>
        <end position="149"/>
    </location>
</feature>
<feature type="transmembrane region" description="Helical" evidence="1">
    <location>
        <begin position="50"/>
        <end position="69"/>
    </location>
</feature>
<protein>
    <recommendedName>
        <fullName evidence="6">DUF3899 domain-containing protein</fullName>
    </recommendedName>
</protein>
<sequence length="151" mass="17905">MINNFLKNIIIELRKKHFYLMFLLGIIIFIVIIVTYFITRNKILTKDVFSLLTVSSMVCSLMFVIIFLIKKGFWNSISKSYRESKISVGSFKDERKMLKMSQIEKQAFREEIKKKNQEKINKPKMNNLVLFLNSIIFGILFITFLLIYLSI</sequence>
<evidence type="ECO:0000313" key="4">
    <source>
        <dbReference type="Proteomes" id="UP000289506"/>
    </source>
</evidence>
<dbReference type="Proteomes" id="UP001327314">
    <property type="component" value="Chromosome"/>
</dbReference>
<gene>
    <name evidence="2" type="ORF">NCTC10142_00369</name>
    <name evidence="3" type="ORF">RRG46_01595</name>
</gene>
<dbReference type="EMBL" id="LR214986">
    <property type="protein sequence ID" value="VEU64614.1"/>
    <property type="molecule type" value="Genomic_DNA"/>
</dbReference>